<evidence type="ECO:0000256" key="7">
    <source>
        <dbReference type="ARBA" id="ARBA00022840"/>
    </source>
</evidence>
<dbReference type="GO" id="GO:0005524">
    <property type="term" value="F:ATP binding"/>
    <property type="evidence" value="ECO:0007669"/>
    <property type="project" value="UniProtKB-KW"/>
</dbReference>
<comment type="catalytic activity">
    <reaction evidence="1">
        <text>ATP + protein L-histidine = ADP + protein N-phospho-L-histidine.</text>
        <dbReference type="EC" id="2.7.13.3"/>
    </reaction>
</comment>
<dbReference type="Gene3D" id="3.30.565.10">
    <property type="entry name" value="Histidine kinase-like ATPase, C-terminal domain"/>
    <property type="match status" value="1"/>
</dbReference>
<dbReference type="Pfam" id="PF02518">
    <property type="entry name" value="HATPase_c"/>
    <property type="match status" value="1"/>
</dbReference>
<keyword evidence="4" id="KW-0808">Transferase</keyword>
<organism evidence="11 12">
    <name type="scientific">Thauera humireducens</name>
    <dbReference type="NCBI Taxonomy" id="1134435"/>
    <lineage>
        <taxon>Bacteria</taxon>
        <taxon>Pseudomonadati</taxon>
        <taxon>Pseudomonadota</taxon>
        <taxon>Betaproteobacteria</taxon>
        <taxon>Rhodocyclales</taxon>
        <taxon>Zoogloeaceae</taxon>
        <taxon>Thauera</taxon>
    </lineage>
</organism>
<keyword evidence="7" id="KW-0067">ATP-binding</keyword>
<dbReference type="CDD" id="cd16917">
    <property type="entry name" value="HATPase_UhpB-NarQ-NarX-like"/>
    <property type="match status" value="1"/>
</dbReference>
<keyword evidence="6 11" id="KW-0418">Kinase</keyword>
<evidence type="ECO:0000256" key="5">
    <source>
        <dbReference type="ARBA" id="ARBA00022741"/>
    </source>
</evidence>
<keyword evidence="9" id="KW-0472">Membrane</keyword>
<evidence type="ECO:0000259" key="10">
    <source>
        <dbReference type="PROSITE" id="PS50109"/>
    </source>
</evidence>
<evidence type="ECO:0000256" key="1">
    <source>
        <dbReference type="ARBA" id="ARBA00000085"/>
    </source>
</evidence>
<dbReference type="GO" id="GO:0000155">
    <property type="term" value="F:phosphorelay sensor kinase activity"/>
    <property type="evidence" value="ECO:0007669"/>
    <property type="project" value="InterPro"/>
</dbReference>
<dbReference type="InterPro" id="IPR005467">
    <property type="entry name" value="His_kinase_dom"/>
</dbReference>
<dbReference type="GO" id="GO:0046983">
    <property type="term" value="F:protein dimerization activity"/>
    <property type="evidence" value="ECO:0007669"/>
    <property type="project" value="InterPro"/>
</dbReference>
<dbReference type="InterPro" id="IPR036890">
    <property type="entry name" value="HATPase_C_sf"/>
</dbReference>
<evidence type="ECO:0000256" key="3">
    <source>
        <dbReference type="ARBA" id="ARBA00022553"/>
    </source>
</evidence>
<keyword evidence="9" id="KW-0812">Transmembrane</keyword>
<name>A0A127K8B4_9RHOO</name>
<gene>
    <name evidence="11" type="ORF">AC731_015370</name>
</gene>
<evidence type="ECO:0000256" key="2">
    <source>
        <dbReference type="ARBA" id="ARBA00012438"/>
    </source>
</evidence>
<dbReference type="SMART" id="SM00387">
    <property type="entry name" value="HATPase_c"/>
    <property type="match status" value="1"/>
</dbReference>
<dbReference type="SUPFAM" id="SSF55874">
    <property type="entry name" value="ATPase domain of HSP90 chaperone/DNA topoisomerase II/histidine kinase"/>
    <property type="match status" value="1"/>
</dbReference>
<dbReference type="InterPro" id="IPR007891">
    <property type="entry name" value="CHASE3"/>
</dbReference>
<dbReference type="STRING" id="1134435.AC731_015370"/>
<dbReference type="PANTHER" id="PTHR24421:SF10">
    <property type="entry name" value="NITRATE_NITRITE SENSOR PROTEIN NARQ"/>
    <property type="match status" value="1"/>
</dbReference>
<feature type="domain" description="Histidine kinase" evidence="10">
    <location>
        <begin position="256"/>
        <end position="453"/>
    </location>
</feature>
<proteinExistence type="predicted"/>
<evidence type="ECO:0000256" key="9">
    <source>
        <dbReference type="SAM" id="Phobius"/>
    </source>
</evidence>
<dbReference type="InterPro" id="IPR003594">
    <property type="entry name" value="HATPase_dom"/>
</dbReference>
<protein>
    <recommendedName>
        <fullName evidence="2">histidine kinase</fullName>
        <ecNumber evidence="2">2.7.13.3</ecNumber>
    </recommendedName>
</protein>
<dbReference type="RefSeq" id="WP_048707311.1">
    <property type="nucleotide sequence ID" value="NZ_CP014646.1"/>
</dbReference>
<dbReference type="Pfam" id="PF05227">
    <property type="entry name" value="CHASE3"/>
    <property type="match status" value="1"/>
</dbReference>
<evidence type="ECO:0000256" key="4">
    <source>
        <dbReference type="ARBA" id="ARBA00022679"/>
    </source>
</evidence>
<evidence type="ECO:0000256" key="6">
    <source>
        <dbReference type="ARBA" id="ARBA00022777"/>
    </source>
</evidence>
<accession>A0A127K8B4</accession>
<reference evidence="12" key="1">
    <citation type="submission" date="2016-03" db="EMBL/GenBank/DDBJ databases">
        <authorList>
            <person name="Ma C."/>
            <person name="Zhou S."/>
            <person name="Yang G."/>
        </authorList>
    </citation>
    <scope>NUCLEOTIDE SEQUENCE [LARGE SCALE GENOMIC DNA]</scope>
    <source>
        <strain evidence="12">SgZ-1</strain>
    </source>
</reference>
<keyword evidence="12" id="KW-1185">Reference proteome</keyword>
<feature type="transmembrane region" description="Helical" evidence="9">
    <location>
        <begin position="12"/>
        <end position="32"/>
    </location>
</feature>
<dbReference type="Gene3D" id="1.20.5.1930">
    <property type="match status" value="1"/>
</dbReference>
<dbReference type="Proteomes" id="UP000036902">
    <property type="component" value="Chromosome"/>
</dbReference>
<evidence type="ECO:0000256" key="8">
    <source>
        <dbReference type="ARBA" id="ARBA00023012"/>
    </source>
</evidence>
<dbReference type="AlphaFoldDB" id="A0A127K8B4"/>
<dbReference type="InterPro" id="IPR050482">
    <property type="entry name" value="Sensor_HK_TwoCompSys"/>
</dbReference>
<dbReference type="InterPro" id="IPR011712">
    <property type="entry name" value="Sig_transdc_His_kin_sub3_dim/P"/>
</dbReference>
<dbReference type="EC" id="2.7.13.3" evidence="2"/>
<keyword evidence="8" id="KW-0902">Two-component regulatory system</keyword>
<dbReference type="CDD" id="cd19410">
    <property type="entry name" value="HK9-like_sensor"/>
    <property type="match status" value="1"/>
</dbReference>
<keyword evidence="3" id="KW-0597">Phosphoprotein</keyword>
<dbReference type="KEGG" id="thu:AC731_015370"/>
<dbReference type="EMBL" id="CP014646">
    <property type="protein sequence ID" value="AMO38193.1"/>
    <property type="molecule type" value="Genomic_DNA"/>
</dbReference>
<sequence>MSRPSSLLPRTTTLLLLMVLALGFTLGVVWLLSAQRQSATSREALQQLQARSSRIAQLDTLLVNVLDAESGVRGFINSNNPVFLTPYQDGRAVVDKTLAALKAGEWENAAQRSSLDQLALLIEARWKVMTQALEQSALPKTDGPTGGIGKELTDDIRSLILGLRAQTVAQMNATIVASFDRFAEARRTNTVLGLGVLVLLLAIIVLLYRQERLRDRLAALLQSENARLQAEVAARTADLSNLATYLTNTREAEQERIARELHDELGALLTAAKLDAGWIARKLPAEAMAPLRDRFDRLLDTLSQVISIKRRVVADLRPPLLAELGLIEALRSLAQSGMVGENEGRIELELPETLPELPASVSLALFRIAQEALTNVRRHAQAKRVRLSLTVEPQEIVLQVEDDGTGFDPSVQRLNRHGLTGIAHRVQMLAGRLEVASRPGHGTRIEARVPLNAAAA</sequence>
<evidence type="ECO:0000313" key="12">
    <source>
        <dbReference type="Proteomes" id="UP000036902"/>
    </source>
</evidence>
<keyword evidence="9" id="KW-1133">Transmembrane helix</keyword>
<dbReference type="GO" id="GO:0016020">
    <property type="term" value="C:membrane"/>
    <property type="evidence" value="ECO:0007669"/>
    <property type="project" value="InterPro"/>
</dbReference>
<keyword evidence="5" id="KW-0547">Nucleotide-binding</keyword>
<dbReference type="PANTHER" id="PTHR24421">
    <property type="entry name" value="NITRATE/NITRITE SENSOR PROTEIN NARX-RELATED"/>
    <property type="match status" value="1"/>
</dbReference>
<feature type="transmembrane region" description="Helical" evidence="9">
    <location>
        <begin position="191"/>
        <end position="208"/>
    </location>
</feature>
<evidence type="ECO:0000313" key="11">
    <source>
        <dbReference type="EMBL" id="AMO38193.1"/>
    </source>
</evidence>
<dbReference type="PROSITE" id="PS50109">
    <property type="entry name" value="HIS_KIN"/>
    <property type="match status" value="1"/>
</dbReference>
<dbReference type="Pfam" id="PF07730">
    <property type="entry name" value="HisKA_3"/>
    <property type="match status" value="1"/>
</dbReference>